<sequence length="221" mass="25395">MNTLKITHIEKITPDVLQIRTSKPSDLEFKPGQATELFINQEGWKDEGRPFTFTSLPENDHLEFVIKTYPDHNGVTEKLLDLKAGDELLQTDVFGNIYFREEGTFIAGGAGLTPLIAILRNRNKYGDKNENNKLIFANKTKEDIILKDELEQMLGSNFINILSREKTEEHEHGQIDQTFLKKHIFNLQQKFYICGPDPMIESVVKDLKELGVDDENIIMEE</sequence>
<evidence type="ECO:0000256" key="5">
    <source>
        <dbReference type="ARBA" id="ARBA00022827"/>
    </source>
</evidence>
<keyword evidence="7" id="KW-0408">Iron</keyword>
<evidence type="ECO:0000313" key="11">
    <source>
        <dbReference type="Proteomes" id="UP001500185"/>
    </source>
</evidence>
<dbReference type="Gene3D" id="2.40.30.10">
    <property type="entry name" value="Translation factors"/>
    <property type="match status" value="1"/>
</dbReference>
<comment type="caution">
    <text evidence="10">The sequence shown here is derived from an EMBL/GenBank/DDBJ whole genome shotgun (WGS) entry which is preliminary data.</text>
</comment>
<evidence type="ECO:0000256" key="1">
    <source>
        <dbReference type="ARBA" id="ARBA00001974"/>
    </source>
</evidence>
<dbReference type="PROSITE" id="PS51384">
    <property type="entry name" value="FAD_FR"/>
    <property type="match status" value="1"/>
</dbReference>
<gene>
    <name evidence="10" type="ORF">GCM10009433_10930</name>
</gene>
<dbReference type="InterPro" id="IPR039261">
    <property type="entry name" value="FNR_nucleotide-bd"/>
</dbReference>
<evidence type="ECO:0000256" key="3">
    <source>
        <dbReference type="ARBA" id="ARBA00022714"/>
    </source>
</evidence>
<dbReference type="SUPFAM" id="SSF63380">
    <property type="entry name" value="Riboflavin synthase domain-like"/>
    <property type="match status" value="1"/>
</dbReference>
<dbReference type="PRINTS" id="PR00410">
    <property type="entry name" value="PHEHYDRXLASE"/>
</dbReference>
<name>A0ABN1K637_9FLAO</name>
<feature type="domain" description="FAD-binding FR-type" evidence="9">
    <location>
        <begin position="1"/>
        <end position="100"/>
    </location>
</feature>
<keyword evidence="6" id="KW-0560">Oxidoreductase</keyword>
<dbReference type="InterPro" id="IPR017938">
    <property type="entry name" value="Riboflavin_synthase-like_b-brl"/>
</dbReference>
<evidence type="ECO:0000256" key="8">
    <source>
        <dbReference type="ARBA" id="ARBA00023014"/>
    </source>
</evidence>
<dbReference type="Proteomes" id="UP001500185">
    <property type="component" value="Unassembled WGS sequence"/>
</dbReference>
<evidence type="ECO:0000256" key="2">
    <source>
        <dbReference type="ARBA" id="ARBA00022630"/>
    </source>
</evidence>
<accession>A0ABN1K637</accession>
<dbReference type="CDD" id="cd06196">
    <property type="entry name" value="FNR_like_1"/>
    <property type="match status" value="1"/>
</dbReference>
<evidence type="ECO:0000259" key="9">
    <source>
        <dbReference type="PROSITE" id="PS51384"/>
    </source>
</evidence>
<comment type="cofactor">
    <cofactor evidence="1">
        <name>FAD</name>
        <dbReference type="ChEBI" id="CHEBI:57692"/>
    </cofactor>
</comment>
<organism evidence="10 11">
    <name type="scientific">Psychroflexus lacisalsi</name>
    <dbReference type="NCBI Taxonomy" id="503928"/>
    <lineage>
        <taxon>Bacteria</taxon>
        <taxon>Pseudomonadati</taxon>
        <taxon>Bacteroidota</taxon>
        <taxon>Flavobacteriia</taxon>
        <taxon>Flavobacteriales</taxon>
        <taxon>Flavobacteriaceae</taxon>
        <taxon>Psychroflexus</taxon>
    </lineage>
</organism>
<dbReference type="InterPro" id="IPR017927">
    <property type="entry name" value="FAD-bd_FR_type"/>
</dbReference>
<evidence type="ECO:0000256" key="4">
    <source>
        <dbReference type="ARBA" id="ARBA00022723"/>
    </source>
</evidence>
<dbReference type="InterPro" id="IPR050415">
    <property type="entry name" value="MRET"/>
</dbReference>
<proteinExistence type="predicted"/>
<keyword evidence="3" id="KW-0001">2Fe-2S</keyword>
<dbReference type="InterPro" id="IPR013112">
    <property type="entry name" value="FAD-bd_8"/>
</dbReference>
<reference evidence="10 11" key="1">
    <citation type="journal article" date="2019" name="Int. J. Syst. Evol. Microbiol.">
        <title>The Global Catalogue of Microorganisms (GCM) 10K type strain sequencing project: providing services to taxonomists for standard genome sequencing and annotation.</title>
        <authorList>
            <consortium name="The Broad Institute Genomics Platform"/>
            <consortium name="The Broad Institute Genome Sequencing Center for Infectious Disease"/>
            <person name="Wu L."/>
            <person name="Ma J."/>
        </authorList>
    </citation>
    <scope>NUCLEOTIDE SEQUENCE [LARGE SCALE GENOMIC DNA]</scope>
    <source>
        <strain evidence="10 11">JCM 16231</strain>
    </source>
</reference>
<keyword evidence="4" id="KW-0479">Metal-binding</keyword>
<keyword evidence="11" id="KW-1185">Reference proteome</keyword>
<keyword evidence="8" id="KW-0411">Iron-sulfur</keyword>
<dbReference type="RefSeq" id="WP_224453622.1">
    <property type="nucleotide sequence ID" value="NZ_BAAAGG010000005.1"/>
</dbReference>
<dbReference type="Pfam" id="PF00175">
    <property type="entry name" value="NAD_binding_1"/>
    <property type="match status" value="1"/>
</dbReference>
<keyword evidence="5" id="KW-0274">FAD</keyword>
<dbReference type="InterPro" id="IPR001433">
    <property type="entry name" value="OxRdtase_FAD/NAD-bd"/>
</dbReference>
<evidence type="ECO:0000313" key="10">
    <source>
        <dbReference type="EMBL" id="GAA0755970.1"/>
    </source>
</evidence>
<dbReference type="EMBL" id="BAAAGG010000005">
    <property type="protein sequence ID" value="GAA0755970.1"/>
    <property type="molecule type" value="Genomic_DNA"/>
</dbReference>
<protein>
    <recommendedName>
        <fullName evidence="9">FAD-binding FR-type domain-containing protein</fullName>
    </recommendedName>
</protein>
<evidence type="ECO:0000256" key="7">
    <source>
        <dbReference type="ARBA" id="ARBA00023004"/>
    </source>
</evidence>
<dbReference type="SUPFAM" id="SSF52343">
    <property type="entry name" value="Ferredoxin reductase-like, C-terminal NADP-linked domain"/>
    <property type="match status" value="1"/>
</dbReference>
<dbReference type="Pfam" id="PF08022">
    <property type="entry name" value="FAD_binding_8"/>
    <property type="match status" value="1"/>
</dbReference>
<dbReference type="Gene3D" id="3.40.50.80">
    <property type="entry name" value="Nucleotide-binding domain of ferredoxin-NADP reductase (FNR) module"/>
    <property type="match status" value="1"/>
</dbReference>
<dbReference type="PANTHER" id="PTHR47354:SF8">
    <property type="entry name" value="1,2-PHENYLACETYL-COA EPOXIDASE, SUBUNIT E"/>
    <property type="match status" value="1"/>
</dbReference>
<keyword evidence="2" id="KW-0285">Flavoprotein</keyword>
<dbReference type="PANTHER" id="PTHR47354">
    <property type="entry name" value="NADH OXIDOREDUCTASE HCR"/>
    <property type="match status" value="1"/>
</dbReference>
<evidence type="ECO:0000256" key="6">
    <source>
        <dbReference type="ARBA" id="ARBA00023002"/>
    </source>
</evidence>